<evidence type="ECO:0000259" key="10">
    <source>
        <dbReference type="Pfam" id="PF12621"/>
    </source>
</evidence>
<reference evidence="13 14" key="1">
    <citation type="submission" date="2020-03" db="EMBL/GenBank/DDBJ databases">
        <title>Draft Genome Sequence of Cudoniella acicularis.</title>
        <authorList>
            <person name="Buettner E."/>
            <person name="Kellner H."/>
        </authorList>
    </citation>
    <scope>NUCLEOTIDE SEQUENCE [LARGE SCALE GENOMIC DNA]</scope>
    <source>
        <strain evidence="13 14">DSM 108380</strain>
    </source>
</reference>
<evidence type="ECO:0000256" key="1">
    <source>
        <dbReference type="ARBA" id="ARBA00004141"/>
    </source>
</evidence>
<evidence type="ECO:0000313" key="13">
    <source>
        <dbReference type="EMBL" id="KAF4636164.1"/>
    </source>
</evidence>
<feature type="domain" description="CSC1/OSCA1-like N-terminal transmembrane" evidence="11">
    <location>
        <begin position="14"/>
        <end position="167"/>
    </location>
</feature>
<evidence type="ECO:0000256" key="3">
    <source>
        <dbReference type="ARBA" id="ARBA00022448"/>
    </source>
</evidence>
<comment type="similarity">
    <text evidence="2">Belongs to the CSC1 (TC 1.A.17) family.</text>
</comment>
<feature type="transmembrane region" description="Helical" evidence="8">
    <location>
        <begin position="12"/>
        <end position="35"/>
    </location>
</feature>
<feature type="compositionally biased region" description="Acidic residues" evidence="7">
    <location>
        <begin position="268"/>
        <end position="278"/>
    </location>
</feature>
<name>A0A8H4W9U2_9HELO</name>
<dbReference type="Pfam" id="PF12621">
    <property type="entry name" value="PHM7_ext"/>
    <property type="match status" value="1"/>
</dbReference>
<dbReference type="Proteomes" id="UP000566819">
    <property type="component" value="Unassembled WGS sequence"/>
</dbReference>
<keyword evidence="5 8" id="KW-1133">Transmembrane helix</keyword>
<feature type="transmembrane region" description="Helical" evidence="8">
    <location>
        <begin position="676"/>
        <end position="697"/>
    </location>
</feature>
<dbReference type="Pfam" id="PF02714">
    <property type="entry name" value="RSN1_7TM"/>
    <property type="match status" value="1"/>
</dbReference>
<feature type="transmembrane region" description="Helical" evidence="8">
    <location>
        <begin position="146"/>
        <end position="165"/>
    </location>
</feature>
<dbReference type="InterPro" id="IPR027815">
    <property type="entry name" value="CSC1/OSCA1-like_cyt"/>
</dbReference>
<keyword evidence="4 8" id="KW-0812">Transmembrane</keyword>
<dbReference type="Pfam" id="PF13967">
    <property type="entry name" value="RSN1_TM"/>
    <property type="match status" value="1"/>
</dbReference>
<keyword evidence="3" id="KW-0813">Transport</keyword>
<evidence type="ECO:0008006" key="15">
    <source>
        <dbReference type="Google" id="ProtNLM"/>
    </source>
</evidence>
<feature type="transmembrane region" description="Helical" evidence="8">
    <location>
        <begin position="94"/>
        <end position="118"/>
    </location>
</feature>
<keyword evidence="14" id="KW-1185">Reference proteome</keyword>
<dbReference type="PANTHER" id="PTHR13018">
    <property type="entry name" value="PROBABLE MEMBRANE PROTEIN DUF221-RELATED"/>
    <property type="match status" value="1"/>
</dbReference>
<dbReference type="Pfam" id="PF14703">
    <property type="entry name" value="PHM7_cyt"/>
    <property type="match status" value="1"/>
</dbReference>
<comment type="subcellular location">
    <subcellularLocation>
        <location evidence="1">Membrane</location>
        <topology evidence="1">Multi-pass membrane protein</topology>
    </subcellularLocation>
</comment>
<sequence>MSSTTTANSSLSGLVATLAPVALISAVYIVIFLVLRRSQRRWYAPRTYLGTIREEERTTSLPTGLFNWIGPFWKIPDTWALQHQSLDAYLFLRFLRMTVVIMFVGACITWPVLFPVYITGGGPGVQLDLLSMSNISTSKSGGKYRYFATCFCGWIFFGFVLMLVTRETIFYVNLRQAFLLSPVYANRISARTVLFTSVPKDYLNEARLRKVFGSAVRSIWIARDTTKVDELVEERDKVAYNLEAAEVKLIKLANGERLKAIKKGAASPDDEPVPEGDAESGSLAARWIPTKKRPTHKLGKFGLYGKKVDTINWSREQLEKLIPETDAAQASYRAGETELIGSVFIEFAHQSDAQAAFQTLSHHQALHMSPRYIGVQPNEIVWKSLKISWWQRVVRRIGVLSFITALVVFWAIPVAAVGFISNVPYLETFSWLHWLTKIPNVIMGVVTGLLPAVALSILMSLVPVIMRLCAKIAGEPSLARVELFTQNAYFVFQVVQVFLVVTIASAASSVVATIIHDPTGITSLLASRLPTASNFYISYFIVQGLTVASGVLSQVVGFVVFKLLYKFMAGTPRKMYQKWANLSGISWGSTLPVFANIAVIGITYSCIAPLVLGFATIGMALFYLAFRYNILFVTDSQIDTKGLIYPRALQHILTGVYIAEICLIGLFAIATTPGPLICMIAFLIFTILYHFSLNAALDPLLYNLPKSLEAEEESLREGMEGGVVPGDRVGSQDSTVKEKNGDAAEVVAAPKQSIKPNLFAKFFKPHIYTDYATLRQLVPHGLLDAENMYEENVAENAYYPPSVTSETPLLWIPRDPTGISQQEVLHTSKVIAITDEGCTVDDKNNLVWDSEGARPPLWEPKVYY</sequence>
<evidence type="ECO:0000256" key="4">
    <source>
        <dbReference type="ARBA" id="ARBA00022692"/>
    </source>
</evidence>
<dbReference type="GO" id="GO:0005227">
    <property type="term" value="F:calcium-activated cation channel activity"/>
    <property type="evidence" value="ECO:0007669"/>
    <property type="project" value="InterPro"/>
</dbReference>
<evidence type="ECO:0000256" key="6">
    <source>
        <dbReference type="ARBA" id="ARBA00023136"/>
    </source>
</evidence>
<dbReference type="PANTHER" id="PTHR13018:SF26">
    <property type="entry name" value="DOMAIN PROTEIN, PUTATIVE (AFU_ORTHOLOGUE AFUA_5G10920)-RELATED"/>
    <property type="match status" value="1"/>
</dbReference>
<dbReference type="InterPro" id="IPR003864">
    <property type="entry name" value="CSC1/OSCA1-like_7TM"/>
</dbReference>
<evidence type="ECO:0000259" key="12">
    <source>
        <dbReference type="Pfam" id="PF14703"/>
    </source>
</evidence>
<dbReference type="InterPro" id="IPR045122">
    <property type="entry name" value="Csc1-like"/>
</dbReference>
<evidence type="ECO:0000313" key="14">
    <source>
        <dbReference type="Proteomes" id="UP000566819"/>
    </source>
</evidence>
<dbReference type="AlphaFoldDB" id="A0A8H4W9U2"/>
<dbReference type="OrthoDB" id="1076608at2759"/>
<evidence type="ECO:0000256" key="8">
    <source>
        <dbReference type="SAM" id="Phobius"/>
    </source>
</evidence>
<dbReference type="InterPro" id="IPR032880">
    <property type="entry name" value="CSC1/OSCA1-like_N"/>
</dbReference>
<evidence type="ECO:0000256" key="5">
    <source>
        <dbReference type="ARBA" id="ARBA00022989"/>
    </source>
</evidence>
<feature type="domain" description="CSC1/OSCA1-like cytosolic" evidence="12">
    <location>
        <begin position="190"/>
        <end position="383"/>
    </location>
</feature>
<evidence type="ECO:0000256" key="7">
    <source>
        <dbReference type="SAM" id="MobiDB-lite"/>
    </source>
</evidence>
<feature type="region of interest" description="Disordered" evidence="7">
    <location>
        <begin position="263"/>
        <end position="282"/>
    </location>
</feature>
<evidence type="ECO:0000256" key="2">
    <source>
        <dbReference type="ARBA" id="ARBA00007779"/>
    </source>
</evidence>
<evidence type="ECO:0000259" key="9">
    <source>
        <dbReference type="Pfam" id="PF02714"/>
    </source>
</evidence>
<evidence type="ECO:0000259" key="11">
    <source>
        <dbReference type="Pfam" id="PF13967"/>
    </source>
</evidence>
<feature type="transmembrane region" description="Helical" evidence="8">
    <location>
        <begin position="582"/>
        <end position="604"/>
    </location>
</feature>
<dbReference type="EMBL" id="JAAMPI010000079">
    <property type="protein sequence ID" value="KAF4636164.1"/>
    <property type="molecule type" value="Genomic_DNA"/>
</dbReference>
<comment type="caution">
    <text evidence="13">The sequence shown here is derived from an EMBL/GenBank/DDBJ whole genome shotgun (WGS) entry which is preliminary data.</text>
</comment>
<feature type="transmembrane region" description="Helical" evidence="8">
    <location>
        <begin position="441"/>
        <end position="466"/>
    </location>
</feature>
<keyword evidence="6 8" id="KW-0472">Membrane</keyword>
<feature type="transmembrane region" description="Helical" evidence="8">
    <location>
        <begin position="397"/>
        <end position="421"/>
    </location>
</feature>
<feature type="transmembrane region" description="Helical" evidence="8">
    <location>
        <begin position="487"/>
        <end position="515"/>
    </location>
</feature>
<organism evidence="13 14">
    <name type="scientific">Cudoniella acicularis</name>
    <dbReference type="NCBI Taxonomy" id="354080"/>
    <lineage>
        <taxon>Eukaryota</taxon>
        <taxon>Fungi</taxon>
        <taxon>Dikarya</taxon>
        <taxon>Ascomycota</taxon>
        <taxon>Pezizomycotina</taxon>
        <taxon>Leotiomycetes</taxon>
        <taxon>Helotiales</taxon>
        <taxon>Tricladiaceae</taxon>
        <taxon>Cudoniella</taxon>
    </lineage>
</organism>
<accession>A0A8H4W9U2</accession>
<proteinExistence type="inferred from homology"/>
<feature type="transmembrane region" description="Helical" evidence="8">
    <location>
        <begin position="535"/>
        <end position="561"/>
    </location>
</feature>
<feature type="domain" description="10TM putative phosphate transporter extracellular tail" evidence="10">
    <location>
        <begin position="762"/>
        <end position="856"/>
    </location>
</feature>
<gene>
    <name evidence="13" type="ORF">G7Y89_g1913</name>
</gene>
<dbReference type="InterPro" id="IPR022257">
    <property type="entry name" value="PHM7_ext"/>
</dbReference>
<feature type="transmembrane region" description="Helical" evidence="8">
    <location>
        <begin position="651"/>
        <end position="670"/>
    </location>
</feature>
<feature type="transmembrane region" description="Helical" evidence="8">
    <location>
        <begin position="610"/>
        <end position="630"/>
    </location>
</feature>
<dbReference type="GO" id="GO:0005886">
    <property type="term" value="C:plasma membrane"/>
    <property type="evidence" value="ECO:0007669"/>
    <property type="project" value="TreeGrafter"/>
</dbReference>
<protein>
    <recommendedName>
        <fullName evidence="15">CSC1/OSCA1-like 7TM region domain-containing protein</fullName>
    </recommendedName>
</protein>
<feature type="domain" description="CSC1/OSCA1-like 7TM region" evidence="9">
    <location>
        <begin position="395"/>
        <end position="667"/>
    </location>
</feature>